<organism evidence="6 7">
    <name type="scientific">Orientia tsutsugamushi str. UT144</name>
    <dbReference type="NCBI Taxonomy" id="1441384"/>
    <lineage>
        <taxon>Bacteria</taxon>
        <taxon>Pseudomonadati</taxon>
        <taxon>Pseudomonadota</taxon>
        <taxon>Alphaproteobacteria</taxon>
        <taxon>Rickettsiales</taxon>
        <taxon>Rickettsiaceae</taxon>
        <taxon>Rickettsieae</taxon>
        <taxon>Orientia</taxon>
    </lineage>
</organism>
<dbReference type="GO" id="GO:1904047">
    <property type="term" value="F:S-adenosyl-L-methionine binding"/>
    <property type="evidence" value="ECO:0007669"/>
    <property type="project" value="TreeGrafter"/>
</dbReference>
<dbReference type="PATRIC" id="fig|1441384.3.peg.1342"/>
<reference evidence="6 7" key="1">
    <citation type="submission" date="2015-01" db="EMBL/GenBank/DDBJ databases">
        <title>Genome Sequencing of Rickettsiales.</title>
        <authorList>
            <person name="Daugherty S.C."/>
            <person name="Su Q."/>
            <person name="Abolude K."/>
            <person name="Beier-Sexton M."/>
            <person name="Carlyon J.A."/>
            <person name="Carter R."/>
            <person name="Day N.P."/>
            <person name="Dumler S.J."/>
            <person name="Dyachenko V."/>
            <person name="Godinez A."/>
            <person name="Kurtti T.J."/>
            <person name="Lichay M."/>
            <person name="Mullins K.E."/>
            <person name="Ott S."/>
            <person name="Pappas-Brown V."/>
            <person name="Paris D.H."/>
            <person name="Patel P."/>
            <person name="Richards A.L."/>
            <person name="Sadzewicz L."/>
            <person name="Sears K."/>
            <person name="Seidman D."/>
            <person name="Sengamalay N."/>
            <person name="Stenos J."/>
            <person name="Tallon L.J."/>
            <person name="Vincent G."/>
            <person name="Fraser C.M."/>
            <person name="Munderloh U."/>
            <person name="Dunning-Hotopp J.C."/>
        </authorList>
    </citation>
    <scope>NUCLEOTIDE SEQUENCE [LARGE SCALE GENOMIC DNA]</scope>
    <source>
        <strain evidence="6 7">UT144</strain>
    </source>
</reference>
<dbReference type="SUPFAM" id="SSF53335">
    <property type="entry name" value="S-adenosyl-L-methionine-dependent methyltransferases"/>
    <property type="match status" value="1"/>
</dbReference>
<keyword evidence="2 6" id="KW-0489">Methyltransferase</keyword>
<dbReference type="InterPro" id="IPR029063">
    <property type="entry name" value="SAM-dependent_MTases_sf"/>
</dbReference>
<dbReference type="GO" id="GO:0006298">
    <property type="term" value="P:mismatch repair"/>
    <property type="evidence" value="ECO:0007669"/>
    <property type="project" value="TreeGrafter"/>
</dbReference>
<keyword evidence="3 6" id="KW-0808">Transferase</keyword>
<dbReference type="EMBL" id="LAOR01000024">
    <property type="protein sequence ID" value="KJW07453.1"/>
    <property type="molecule type" value="Genomic_DNA"/>
</dbReference>
<dbReference type="GO" id="GO:0043565">
    <property type="term" value="F:sequence-specific DNA binding"/>
    <property type="evidence" value="ECO:0007669"/>
    <property type="project" value="TreeGrafter"/>
</dbReference>
<keyword evidence="4" id="KW-0949">S-adenosyl-L-methionine</keyword>
<dbReference type="EC" id="2.1.1.72" evidence="1"/>
<evidence type="ECO:0000256" key="5">
    <source>
        <dbReference type="ARBA" id="ARBA00047942"/>
    </source>
</evidence>
<dbReference type="PROSITE" id="PS00092">
    <property type="entry name" value="N6_MTASE"/>
    <property type="match status" value="1"/>
</dbReference>
<comment type="caution">
    <text evidence="6">The sequence shown here is derived from an EMBL/GenBank/DDBJ whole genome shotgun (WGS) entry which is preliminary data.</text>
</comment>
<evidence type="ECO:0000313" key="7">
    <source>
        <dbReference type="Proteomes" id="UP000033580"/>
    </source>
</evidence>
<dbReference type="Proteomes" id="UP000033580">
    <property type="component" value="Unassembled WGS sequence"/>
</dbReference>
<dbReference type="PANTHER" id="PTHR30481">
    <property type="entry name" value="DNA ADENINE METHYLASE"/>
    <property type="match status" value="1"/>
</dbReference>
<dbReference type="InterPro" id="IPR002052">
    <property type="entry name" value="DNA_methylase_N6_adenine_CS"/>
</dbReference>
<sequence length="105" mass="12776">MDFSFIEPQQNDFVYLDPPYHQSGERFYTRVPFDEKEQIRLRDFVYELNNKGVKIMLSNNNTTFIRDLYKDFFITHIGVTYSINEQRNLVNEQLVKHYFQIINKV</sequence>
<dbReference type="AlphaFoldDB" id="A0A0F3RMH8"/>
<evidence type="ECO:0000256" key="3">
    <source>
        <dbReference type="ARBA" id="ARBA00022679"/>
    </source>
</evidence>
<dbReference type="Pfam" id="PF02086">
    <property type="entry name" value="MethyltransfD12"/>
    <property type="match status" value="1"/>
</dbReference>
<protein>
    <recommendedName>
        <fullName evidence="1">site-specific DNA-methyltransferase (adenine-specific)</fullName>
        <ecNumber evidence="1">2.1.1.72</ecNumber>
    </recommendedName>
</protein>
<evidence type="ECO:0000256" key="2">
    <source>
        <dbReference type="ARBA" id="ARBA00022603"/>
    </source>
</evidence>
<evidence type="ECO:0000256" key="1">
    <source>
        <dbReference type="ARBA" id="ARBA00011900"/>
    </source>
</evidence>
<dbReference type="Gene3D" id="3.40.50.150">
    <property type="entry name" value="Vaccinia Virus protein VP39"/>
    <property type="match status" value="1"/>
</dbReference>
<dbReference type="GO" id="GO:0032259">
    <property type="term" value="P:methylation"/>
    <property type="evidence" value="ECO:0007669"/>
    <property type="project" value="UniProtKB-KW"/>
</dbReference>
<evidence type="ECO:0000256" key="4">
    <source>
        <dbReference type="ARBA" id="ARBA00022691"/>
    </source>
</evidence>
<name>A0A0F3RMH8_ORITS</name>
<dbReference type="GO" id="GO:0009007">
    <property type="term" value="F:site-specific DNA-methyltransferase (adenine-specific) activity"/>
    <property type="evidence" value="ECO:0007669"/>
    <property type="project" value="UniProtKB-EC"/>
</dbReference>
<dbReference type="GO" id="GO:0009307">
    <property type="term" value="P:DNA restriction-modification system"/>
    <property type="evidence" value="ECO:0007669"/>
    <property type="project" value="InterPro"/>
</dbReference>
<evidence type="ECO:0000313" key="6">
    <source>
        <dbReference type="EMBL" id="KJW07453.1"/>
    </source>
</evidence>
<comment type="catalytic activity">
    <reaction evidence="5">
        <text>a 2'-deoxyadenosine in DNA + S-adenosyl-L-methionine = an N(6)-methyl-2'-deoxyadenosine in DNA + S-adenosyl-L-homocysteine + H(+)</text>
        <dbReference type="Rhea" id="RHEA:15197"/>
        <dbReference type="Rhea" id="RHEA-COMP:12418"/>
        <dbReference type="Rhea" id="RHEA-COMP:12419"/>
        <dbReference type="ChEBI" id="CHEBI:15378"/>
        <dbReference type="ChEBI" id="CHEBI:57856"/>
        <dbReference type="ChEBI" id="CHEBI:59789"/>
        <dbReference type="ChEBI" id="CHEBI:90615"/>
        <dbReference type="ChEBI" id="CHEBI:90616"/>
        <dbReference type="EC" id="2.1.1.72"/>
    </reaction>
</comment>
<proteinExistence type="predicted"/>
<gene>
    <name evidence="6" type="ORF">OTUT144_0503</name>
</gene>
<accession>A0A0F3RMH8</accession>
<dbReference type="InterPro" id="IPR012327">
    <property type="entry name" value="MeTrfase_D12"/>
</dbReference>